<comment type="catalytic activity">
    <reaction evidence="6">
        <text>O-phospho-L-seryl-[protein] + H2O = L-seryl-[protein] + phosphate</text>
        <dbReference type="Rhea" id="RHEA:20629"/>
        <dbReference type="Rhea" id="RHEA-COMP:9863"/>
        <dbReference type="Rhea" id="RHEA-COMP:11604"/>
        <dbReference type="ChEBI" id="CHEBI:15377"/>
        <dbReference type="ChEBI" id="CHEBI:29999"/>
        <dbReference type="ChEBI" id="CHEBI:43474"/>
        <dbReference type="ChEBI" id="CHEBI:83421"/>
        <dbReference type="EC" id="3.1.3.16"/>
    </reaction>
</comment>
<dbReference type="SMART" id="SM00156">
    <property type="entry name" value="PP2Ac"/>
    <property type="match status" value="1"/>
</dbReference>
<dbReference type="VEuPathDB" id="TrichDB:TRFO_21871"/>
<dbReference type="InterPro" id="IPR006186">
    <property type="entry name" value="Ser/Thr-sp_prot-phosphatase"/>
</dbReference>
<dbReference type="GO" id="GO:0005634">
    <property type="term" value="C:nucleus"/>
    <property type="evidence" value="ECO:0007669"/>
    <property type="project" value="TreeGrafter"/>
</dbReference>
<dbReference type="PRINTS" id="PR00114">
    <property type="entry name" value="STPHPHTASE"/>
</dbReference>
<proteinExistence type="inferred from homology"/>
<evidence type="ECO:0000256" key="8">
    <source>
        <dbReference type="RuleBase" id="RU004273"/>
    </source>
</evidence>
<dbReference type="EC" id="3.1.3.16" evidence="8"/>
<sequence>MEERIETKNINLCIIFIKVKNKSFESAMDRASKILSHLIENKNLRRGNWVKMNVEDLEWLCKEARTALENDEMLIELEAPLNVVGDVHGQFTDLMRFLELGGDPKDHKYLFLGDYVDRGDNSIEVITTLLCYKVLYPKSFYLLRGNHETKDISNLYGFQDECSARYPDARLWETFNDVFSYLPLAAIISSRIFAVHGGLSHSLKDINEIKKVKRPIDVPENGFIADLLWADPQPDIQGYNESERGTSYTFGQDIADDFLQKNDFDLICRAHQVVENGFDFPFFPNQSVVTVFSAPNYCDEFGNRGAMLKIDSTLLCSFDFVEPDEADQKVDEYRPATPANATGRITE</sequence>
<keyword evidence="4" id="KW-0904">Protein phosphatase</keyword>
<dbReference type="PANTHER" id="PTHR11668">
    <property type="entry name" value="SERINE/THREONINE PROTEIN PHOSPHATASE"/>
    <property type="match status" value="1"/>
</dbReference>
<dbReference type="SUPFAM" id="SSF56300">
    <property type="entry name" value="Metallo-dependent phosphatases"/>
    <property type="match status" value="1"/>
</dbReference>
<dbReference type="AlphaFoldDB" id="A0A1J4KI21"/>
<reference evidence="11" key="1">
    <citation type="submission" date="2016-10" db="EMBL/GenBank/DDBJ databases">
        <authorList>
            <person name="Benchimol M."/>
            <person name="Almeida L.G."/>
            <person name="Vasconcelos A.T."/>
            <person name="Perreira-Neves A."/>
            <person name="Rosa I.A."/>
            <person name="Tasca T."/>
            <person name="Bogo M.R."/>
            <person name="de Souza W."/>
        </authorList>
    </citation>
    <scope>NUCLEOTIDE SEQUENCE [LARGE SCALE GENOMIC DNA]</scope>
    <source>
        <strain evidence="11">K</strain>
    </source>
</reference>
<evidence type="ECO:0000256" key="4">
    <source>
        <dbReference type="ARBA" id="ARBA00022912"/>
    </source>
</evidence>
<dbReference type="FunFam" id="3.60.21.10:FF:000080">
    <property type="entry name" value="Serine/threonine-protein phosphatase"/>
    <property type="match status" value="1"/>
</dbReference>
<dbReference type="OrthoDB" id="1930084at2759"/>
<evidence type="ECO:0000256" key="9">
    <source>
        <dbReference type="SAM" id="MobiDB-lite"/>
    </source>
</evidence>
<dbReference type="InterPro" id="IPR050341">
    <property type="entry name" value="PP1_catalytic_subunit"/>
</dbReference>
<keyword evidence="5" id="KW-0464">Manganese</keyword>
<comment type="catalytic activity">
    <reaction evidence="7 8">
        <text>O-phospho-L-threonyl-[protein] + H2O = L-threonyl-[protein] + phosphate</text>
        <dbReference type="Rhea" id="RHEA:47004"/>
        <dbReference type="Rhea" id="RHEA-COMP:11060"/>
        <dbReference type="Rhea" id="RHEA-COMP:11605"/>
        <dbReference type="ChEBI" id="CHEBI:15377"/>
        <dbReference type="ChEBI" id="CHEBI:30013"/>
        <dbReference type="ChEBI" id="CHEBI:43474"/>
        <dbReference type="ChEBI" id="CHEBI:61977"/>
        <dbReference type="EC" id="3.1.3.16"/>
    </reaction>
</comment>
<evidence type="ECO:0000256" key="3">
    <source>
        <dbReference type="ARBA" id="ARBA00022801"/>
    </source>
</evidence>
<protein>
    <recommendedName>
        <fullName evidence="8">Serine/threonine-protein phosphatase</fullName>
        <ecNumber evidence="8">3.1.3.16</ecNumber>
    </recommendedName>
</protein>
<feature type="domain" description="Serine/threonine specific protein phosphatases" evidence="10">
    <location>
        <begin position="143"/>
        <end position="148"/>
    </location>
</feature>
<dbReference type="InterPro" id="IPR029052">
    <property type="entry name" value="Metallo-depent_PP-like"/>
</dbReference>
<feature type="region of interest" description="Disordered" evidence="9">
    <location>
        <begin position="327"/>
        <end position="347"/>
    </location>
</feature>
<organism evidence="11 12">
    <name type="scientific">Tritrichomonas foetus</name>
    <dbReference type="NCBI Taxonomy" id="1144522"/>
    <lineage>
        <taxon>Eukaryota</taxon>
        <taxon>Metamonada</taxon>
        <taxon>Parabasalia</taxon>
        <taxon>Tritrichomonadida</taxon>
        <taxon>Tritrichomonadidae</taxon>
        <taxon>Tritrichomonas</taxon>
    </lineage>
</organism>
<evidence type="ECO:0000256" key="1">
    <source>
        <dbReference type="ARBA" id="ARBA00001936"/>
    </source>
</evidence>
<evidence type="ECO:0000256" key="7">
    <source>
        <dbReference type="ARBA" id="ARBA00048336"/>
    </source>
</evidence>
<comment type="similarity">
    <text evidence="8">Belongs to the PPP phosphatase family.</text>
</comment>
<dbReference type="EMBL" id="MLAK01000643">
    <property type="protein sequence ID" value="OHT09302.1"/>
    <property type="molecule type" value="Genomic_DNA"/>
</dbReference>
<keyword evidence="12" id="KW-1185">Reference proteome</keyword>
<keyword evidence="2" id="KW-0479">Metal-binding</keyword>
<comment type="caution">
    <text evidence="11">The sequence shown here is derived from an EMBL/GenBank/DDBJ whole genome shotgun (WGS) entry which is preliminary data.</text>
</comment>
<dbReference type="RefSeq" id="XP_068362438.1">
    <property type="nucleotide sequence ID" value="XM_068502242.1"/>
</dbReference>
<dbReference type="Pfam" id="PF00149">
    <property type="entry name" value="Metallophos"/>
    <property type="match status" value="1"/>
</dbReference>
<evidence type="ECO:0000313" key="12">
    <source>
        <dbReference type="Proteomes" id="UP000179807"/>
    </source>
</evidence>
<evidence type="ECO:0000256" key="2">
    <source>
        <dbReference type="ARBA" id="ARBA00022723"/>
    </source>
</evidence>
<dbReference type="Proteomes" id="UP000179807">
    <property type="component" value="Unassembled WGS sequence"/>
</dbReference>
<gene>
    <name evidence="11" type="primary">dis2</name>
    <name evidence="11" type="ORF">TRFO_21871</name>
</gene>
<dbReference type="InterPro" id="IPR004843">
    <property type="entry name" value="Calcineurin-like_PHP"/>
</dbReference>
<dbReference type="Gene3D" id="3.60.21.10">
    <property type="match status" value="1"/>
</dbReference>
<dbReference type="PANTHER" id="PTHR11668:SF300">
    <property type="entry name" value="SERINE_THREONINE-PROTEIN PHOSPHATASE"/>
    <property type="match status" value="1"/>
</dbReference>
<evidence type="ECO:0000256" key="6">
    <source>
        <dbReference type="ARBA" id="ARBA00047761"/>
    </source>
</evidence>
<name>A0A1J4KI21_9EUKA</name>
<accession>A0A1J4KI21</accession>
<evidence type="ECO:0000313" key="11">
    <source>
        <dbReference type="EMBL" id="OHT09302.1"/>
    </source>
</evidence>
<dbReference type="GO" id="GO:0046872">
    <property type="term" value="F:metal ion binding"/>
    <property type="evidence" value="ECO:0007669"/>
    <property type="project" value="UniProtKB-KW"/>
</dbReference>
<dbReference type="GO" id="GO:0005737">
    <property type="term" value="C:cytoplasm"/>
    <property type="evidence" value="ECO:0007669"/>
    <property type="project" value="TreeGrafter"/>
</dbReference>
<evidence type="ECO:0000256" key="5">
    <source>
        <dbReference type="ARBA" id="ARBA00023211"/>
    </source>
</evidence>
<dbReference type="GeneID" id="94836946"/>
<dbReference type="PROSITE" id="PS00125">
    <property type="entry name" value="SER_THR_PHOSPHATASE"/>
    <property type="match status" value="1"/>
</dbReference>
<dbReference type="GO" id="GO:0004722">
    <property type="term" value="F:protein serine/threonine phosphatase activity"/>
    <property type="evidence" value="ECO:0007669"/>
    <property type="project" value="UniProtKB-EC"/>
</dbReference>
<comment type="cofactor">
    <cofactor evidence="1">
        <name>Mn(2+)</name>
        <dbReference type="ChEBI" id="CHEBI:29035"/>
    </cofactor>
</comment>
<evidence type="ECO:0000259" key="10">
    <source>
        <dbReference type="PROSITE" id="PS00125"/>
    </source>
</evidence>
<keyword evidence="3 8" id="KW-0378">Hydrolase</keyword>